<reference evidence="3" key="1">
    <citation type="submission" date="2015-04" db="EMBL/GenBank/DDBJ databases">
        <authorList>
            <person name="Mushtaq Mamoona"/>
        </authorList>
    </citation>
    <scope>NUCLEOTIDE SEQUENCE [LARGE SCALE GENOMIC DNA]</scope>
    <source>
        <strain evidence="3">AN4859/03</strain>
    </source>
</reference>
<keyword evidence="3" id="KW-1185">Reference proteome</keyword>
<protein>
    <submittedName>
        <fullName evidence="2">MolR family transcriptional regulator</fullName>
    </submittedName>
</protein>
<feature type="domain" description="DUF4132" evidence="1">
    <location>
        <begin position="834"/>
        <end position="1008"/>
    </location>
</feature>
<gene>
    <name evidence="2" type="ORF">BRSU_0822</name>
</gene>
<evidence type="ECO:0000313" key="3">
    <source>
        <dbReference type="Proteomes" id="UP000043763"/>
    </source>
</evidence>
<dbReference type="OrthoDB" id="304416at2"/>
<evidence type="ECO:0000313" key="2">
    <source>
        <dbReference type="EMBL" id="CRF32477.1"/>
    </source>
</evidence>
<dbReference type="EMBL" id="CVLB01000001">
    <property type="protein sequence ID" value="CRF32477.1"/>
    <property type="molecule type" value="Genomic_DNA"/>
</dbReference>
<dbReference type="InterPro" id="IPR025406">
    <property type="entry name" value="DUF4132"/>
</dbReference>
<accession>A0A0G4K5C9</accession>
<sequence length="1096" mass="130824">MSIIDSYIDDIFKNHPYIDNIKKYVNNENDNINFDTEEINLTISNNRSIYSNLLDLYINDKQNESLIRLFKVISMQKIENIYIFEMLIINIISGMNIKEAFLKCVSTKKINDWNREYKKYTYNTNHISNEIMNAKINILIYYYYAKKYFPKETEEYIDNICSSNIYDIIEEYGDNILIALMALTIKIYLGDYNKISLILEYSKKVNYLDSILSLFVIVNIDNNISKRFIELIENDMLNENKYLFINLAYMIKLFFLTRKNYSEKFENKSFDEFIHDLTDFNIPKYLIFLIKYLDTNLSTNSNKVFEGIKNLYNNDKESFYKLYNILKEVDIPYIIEIKAVLNCVLLNAKDNNADAAVLDNSIDYFIENIKKELEKIYDIKSENIFELLENKIIDKYDLSVNLSSTLIFTTKIIVLMYDYNEKARKVVRALLKSLPYNLAIPLMIKDRKEFYNIKLKEILDYLQGYDLDLKDLIITYLYTYPIYIFSTKYILQLVNKNSDYTVEMFHDKTFLKAASYKSYALIDFLELLYKKDKAGFTNYSAICYVLHLKNKEIIKCALNLIEEDEYNSRAYVENSIHAYREDVQFELKKIIKKWNYRRKGFKFKTLDDINQYIDDYYEENYEYLIDFIDESLISNAVLRNDKNTKVPVKIIKYILLEYMLLKEPYRIKDIDRMIDLFDMNSIRNTFENIYKYWNDNNCDESKKNIILPYCIYADYSQIVNLYDKIEYWQENFQSSLAAYIIPAIAMNGEKFALMIINNIIYTSNNKIVKNSAIGSFEKAAECLNIPIDNLFDKVLPNLGFNVERNKVINYGKQKLTLQLLSDSYLEIIDNENHKILKELPDAIEGDDERVVAEAKKDLIYIRNSLKAIISYQTDKLRKVMFNGRKWDYETFFEVFVENPVMQYFTLAFVWGVYDEDNNLIECFRYMEDGSLISIDEDLYELPKNIKYYISLYHPIDNDEDYQKIWTYQLELYEINQPVEQIKIKRYILKDNDVENDSIISLKGQKLSLEYMEKLSKELDMKTEYYDEYVSYYMADNVLKIICEINCSISDEDMIIDSIKFYELEKYNKFGRVISPFDIERRFISTMIYYLSLGFYD</sequence>
<evidence type="ECO:0000259" key="1">
    <source>
        <dbReference type="Pfam" id="PF13569"/>
    </source>
</evidence>
<organism evidence="2 3">
    <name type="scientific">Brachyspira suanatina</name>
    <dbReference type="NCBI Taxonomy" id="381802"/>
    <lineage>
        <taxon>Bacteria</taxon>
        <taxon>Pseudomonadati</taxon>
        <taxon>Spirochaetota</taxon>
        <taxon>Spirochaetia</taxon>
        <taxon>Brachyspirales</taxon>
        <taxon>Brachyspiraceae</taxon>
        <taxon>Brachyspira</taxon>
    </lineage>
</organism>
<dbReference type="AlphaFoldDB" id="A0A0G4K5C9"/>
<dbReference type="RefSeq" id="WP_048593933.1">
    <property type="nucleotide sequence ID" value="NZ_CVLB01000001.1"/>
</dbReference>
<dbReference type="Pfam" id="PF13569">
    <property type="entry name" value="DUF4132"/>
    <property type="match status" value="1"/>
</dbReference>
<dbReference type="Proteomes" id="UP000043763">
    <property type="component" value="Unassembled WGS sequence"/>
</dbReference>
<name>A0A0G4K5C9_9SPIR</name>
<proteinExistence type="predicted"/>